<sequence length="86" mass="9325">MENAISFKSLKVGQKGEVKKTISEEDVKLFADLSLDTNPLHMDEGFASKTRFKGRIVHGMLVSSLISAAVGTKMPGPGSVWMDQSL</sequence>
<dbReference type="Pfam" id="PF01575">
    <property type="entry name" value="MaoC_dehydratas"/>
    <property type="match status" value="1"/>
</dbReference>
<dbReference type="AlphaFoldDB" id="X0XQL4"/>
<dbReference type="InterPro" id="IPR050965">
    <property type="entry name" value="UPF0336/Enoyl-CoA_hydratase"/>
</dbReference>
<proteinExistence type="predicted"/>
<organism evidence="2">
    <name type="scientific">marine sediment metagenome</name>
    <dbReference type="NCBI Taxonomy" id="412755"/>
    <lineage>
        <taxon>unclassified sequences</taxon>
        <taxon>metagenomes</taxon>
        <taxon>ecological metagenomes</taxon>
    </lineage>
</organism>
<dbReference type="Gene3D" id="3.10.129.10">
    <property type="entry name" value="Hotdog Thioesterase"/>
    <property type="match status" value="1"/>
</dbReference>
<comment type="caution">
    <text evidence="2">The sequence shown here is derived from an EMBL/GenBank/DDBJ whole genome shotgun (WGS) entry which is preliminary data.</text>
</comment>
<dbReference type="EMBL" id="BARS01041937">
    <property type="protein sequence ID" value="GAG37632.1"/>
    <property type="molecule type" value="Genomic_DNA"/>
</dbReference>
<dbReference type="InterPro" id="IPR029069">
    <property type="entry name" value="HotDog_dom_sf"/>
</dbReference>
<reference evidence="2" key="1">
    <citation type="journal article" date="2014" name="Front. Microbiol.">
        <title>High frequency of phylogenetically diverse reductive dehalogenase-homologous genes in deep subseafloor sedimentary metagenomes.</title>
        <authorList>
            <person name="Kawai M."/>
            <person name="Futagami T."/>
            <person name="Toyoda A."/>
            <person name="Takaki Y."/>
            <person name="Nishi S."/>
            <person name="Hori S."/>
            <person name="Arai W."/>
            <person name="Tsubouchi T."/>
            <person name="Morono Y."/>
            <person name="Uchiyama I."/>
            <person name="Ito T."/>
            <person name="Fujiyama A."/>
            <person name="Inagaki F."/>
            <person name="Takami H."/>
        </authorList>
    </citation>
    <scope>NUCLEOTIDE SEQUENCE</scope>
    <source>
        <strain evidence="2">Expedition CK06-06</strain>
    </source>
</reference>
<evidence type="ECO:0000259" key="1">
    <source>
        <dbReference type="Pfam" id="PF01575"/>
    </source>
</evidence>
<dbReference type="GO" id="GO:0019171">
    <property type="term" value="F:(3R)-hydroxyacyl-[acyl-carrier-protein] dehydratase activity"/>
    <property type="evidence" value="ECO:0007669"/>
    <property type="project" value="TreeGrafter"/>
</dbReference>
<evidence type="ECO:0000313" key="2">
    <source>
        <dbReference type="EMBL" id="GAG37632.1"/>
    </source>
</evidence>
<dbReference type="InterPro" id="IPR002539">
    <property type="entry name" value="MaoC-like_dom"/>
</dbReference>
<gene>
    <name evidence="2" type="ORF">S01H1_63692</name>
</gene>
<feature type="domain" description="MaoC-like" evidence="1">
    <location>
        <begin position="14"/>
        <end position="76"/>
    </location>
</feature>
<dbReference type="CDD" id="cd03449">
    <property type="entry name" value="R_hydratase"/>
    <property type="match status" value="1"/>
</dbReference>
<protein>
    <recommendedName>
        <fullName evidence="1">MaoC-like domain-containing protein</fullName>
    </recommendedName>
</protein>
<name>X0XQL4_9ZZZZ</name>
<accession>X0XQL4</accession>
<dbReference type="GO" id="GO:0006633">
    <property type="term" value="P:fatty acid biosynthetic process"/>
    <property type="evidence" value="ECO:0007669"/>
    <property type="project" value="TreeGrafter"/>
</dbReference>
<dbReference type="PANTHER" id="PTHR43437">
    <property type="entry name" value="HYDROXYACYL-THIOESTER DEHYDRATASE TYPE 2, MITOCHONDRIAL-RELATED"/>
    <property type="match status" value="1"/>
</dbReference>
<feature type="non-terminal residue" evidence="2">
    <location>
        <position position="86"/>
    </location>
</feature>
<dbReference type="PANTHER" id="PTHR43437:SF3">
    <property type="entry name" value="HYDROXYACYL-THIOESTER DEHYDRATASE TYPE 2, MITOCHONDRIAL"/>
    <property type="match status" value="1"/>
</dbReference>
<dbReference type="SUPFAM" id="SSF54637">
    <property type="entry name" value="Thioesterase/thiol ester dehydrase-isomerase"/>
    <property type="match status" value="1"/>
</dbReference>